<reference evidence="4" key="2">
    <citation type="journal article" date="2019" name="MicrobiologyOpen">
        <title>High-quality draft genome sequence of Gaiella occulta isolated from a 150 meter deep mineral water borehole and comparison with the genome sequences of other deep-branching lineages of the phylum Actinobacteria.</title>
        <authorList>
            <person name="Severino R."/>
            <person name="Froufe H.J.C."/>
            <person name="Barroso C."/>
            <person name="Albuquerque L."/>
            <person name="Lobo-da-Cunha A."/>
            <person name="da Costa M.S."/>
            <person name="Egas C."/>
        </authorList>
    </citation>
    <scope>NUCLEOTIDE SEQUENCE [LARGE SCALE GENOMIC DNA]</scope>
    <source>
        <strain evidence="4">F2-233</strain>
    </source>
</reference>
<evidence type="ECO:0000256" key="1">
    <source>
        <dbReference type="SAM" id="MobiDB-lite"/>
    </source>
</evidence>
<proteinExistence type="predicted"/>
<evidence type="ECO:0000313" key="3">
    <source>
        <dbReference type="EMBL" id="RDI74443.1"/>
    </source>
</evidence>
<feature type="domain" description="Integrase catalytic" evidence="2">
    <location>
        <begin position="20"/>
        <end position="84"/>
    </location>
</feature>
<protein>
    <submittedName>
        <fullName evidence="3">Integrase</fullName>
    </submittedName>
</protein>
<dbReference type="InterPro" id="IPR012337">
    <property type="entry name" value="RNaseH-like_sf"/>
</dbReference>
<dbReference type="Pfam" id="PF13683">
    <property type="entry name" value="rve_3"/>
    <property type="match status" value="1"/>
</dbReference>
<organism evidence="3 4">
    <name type="scientific">Gaiella occulta</name>
    <dbReference type="NCBI Taxonomy" id="1002870"/>
    <lineage>
        <taxon>Bacteria</taxon>
        <taxon>Bacillati</taxon>
        <taxon>Actinomycetota</taxon>
        <taxon>Thermoleophilia</taxon>
        <taxon>Gaiellales</taxon>
        <taxon>Gaiellaceae</taxon>
        <taxon>Gaiella</taxon>
    </lineage>
</organism>
<accession>A0A7M2YWD7</accession>
<reference evidence="3 4" key="1">
    <citation type="submission" date="2018-07" db="EMBL/GenBank/DDBJ databases">
        <title>High-quality-draft genome sequence of Gaiella occulta.</title>
        <authorList>
            <person name="Severino R."/>
            <person name="Froufe H.J.C."/>
            <person name="Rainey F.A."/>
            <person name="Barroso C."/>
            <person name="Albuquerque L."/>
            <person name="Lobo-Da-Cunha A."/>
            <person name="Da Costa M.S."/>
            <person name="Egas C."/>
        </authorList>
    </citation>
    <scope>NUCLEOTIDE SEQUENCE [LARGE SCALE GENOMIC DNA]</scope>
    <source>
        <strain evidence="3 4">F2-233</strain>
    </source>
</reference>
<name>A0A7M2YWD7_9ACTN</name>
<keyword evidence="4" id="KW-1185">Reference proteome</keyword>
<dbReference type="GO" id="GO:0015074">
    <property type="term" value="P:DNA integration"/>
    <property type="evidence" value="ECO:0007669"/>
    <property type="project" value="InterPro"/>
</dbReference>
<evidence type="ECO:0000259" key="2">
    <source>
        <dbReference type="Pfam" id="PF13683"/>
    </source>
</evidence>
<evidence type="ECO:0000313" key="4">
    <source>
        <dbReference type="Proteomes" id="UP000254134"/>
    </source>
</evidence>
<comment type="caution">
    <text evidence="3">The sequence shown here is derived from an EMBL/GenBank/DDBJ whole genome shotgun (WGS) entry which is preliminary data.</text>
</comment>
<sequence>MGPLQAAATSFREKLGEQLGIRHRRGGYRDPESQAFIESWFGKPNEKEVWRDEYETLDDARRGIGGDVDRYHHRPHGGLDHRTPLEVCRTREDLQNVAA</sequence>
<dbReference type="InterPro" id="IPR001584">
    <property type="entry name" value="Integrase_cat-core"/>
</dbReference>
<dbReference type="EMBL" id="QQZY01000004">
    <property type="protein sequence ID" value="RDI74443.1"/>
    <property type="molecule type" value="Genomic_DNA"/>
</dbReference>
<gene>
    <name evidence="3" type="ORF">Gocc_2019</name>
</gene>
<dbReference type="SUPFAM" id="SSF53098">
    <property type="entry name" value="Ribonuclease H-like"/>
    <property type="match status" value="1"/>
</dbReference>
<dbReference type="AlphaFoldDB" id="A0A7M2YWD7"/>
<feature type="region of interest" description="Disordered" evidence="1">
    <location>
        <begin position="63"/>
        <end position="82"/>
    </location>
</feature>
<dbReference type="Proteomes" id="UP000254134">
    <property type="component" value="Unassembled WGS sequence"/>
</dbReference>